<accession>A0A811UFY4</accession>
<evidence type="ECO:0000313" key="1">
    <source>
        <dbReference type="EMBL" id="CAD6997859.1"/>
    </source>
</evidence>
<proteinExistence type="predicted"/>
<organism evidence="1 2">
    <name type="scientific">Ceratitis capitata</name>
    <name type="common">Mediterranean fruit fly</name>
    <name type="synonym">Tephritis capitata</name>
    <dbReference type="NCBI Taxonomy" id="7213"/>
    <lineage>
        <taxon>Eukaryota</taxon>
        <taxon>Metazoa</taxon>
        <taxon>Ecdysozoa</taxon>
        <taxon>Arthropoda</taxon>
        <taxon>Hexapoda</taxon>
        <taxon>Insecta</taxon>
        <taxon>Pterygota</taxon>
        <taxon>Neoptera</taxon>
        <taxon>Endopterygota</taxon>
        <taxon>Diptera</taxon>
        <taxon>Brachycera</taxon>
        <taxon>Muscomorpha</taxon>
        <taxon>Tephritoidea</taxon>
        <taxon>Tephritidae</taxon>
        <taxon>Ceratitis</taxon>
        <taxon>Ceratitis</taxon>
    </lineage>
</organism>
<dbReference type="AlphaFoldDB" id="A0A811UFY4"/>
<keyword evidence="2" id="KW-1185">Reference proteome</keyword>
<evidence type="ECO:0000313" key="2">
    <source>
        <dbReference type="Proteomes" id="UP000606786"/>
    </source>
</evidence>
<sequence>MRVVPVEHPMGPSVIALLLDDSPLPTKESVLKVGEMVAPKYEKLAGPSSIALLNNSMLKYLISNLNEDIEPNVKLLSLIALEKFAQTSENKVTIQKTLQDMKQSPSNIRRICVVNKFPATTNRILCLLVFGQLL</sequence>
<comment type="caution">
    <text evidence="1">The sequence shown here is derived from an EMBL/GenBank/DDBJ whole genome shotgun (WGS) entry which is preliminary data.</text>
</comment>
<name>A0A811UFY4_CERCA</name>
<dbReference type="EMBL" id="CAJHJT010000012">
    <property type="protein sequence ID" value="CAD6997859.1"/>
    <property type="molecule type" value="Genomic_DNA"/>
</dbReference>
<dbReference type="OrthoDB" id="10017393at2759"/>
<dbReference type="Proteomes" id="UP000606786">
    <property type="component" value="Unassembled WGS sequence"/>
</dbReference>
<reference evidence="1" key="1">
    <citation type="submission" date="2020-11" db="EMBL/GenBank/DDBJ databases">
        <authorList>
            <person name="Whitehead M."/>
        </authorList>
    </citation>
    <scope>NUCLEOTIDE SEQUENCE</scope>
    <source>
        <strain evidence="1">EGII</strain>
    </source>
</reference>
<gene>
    <name evidence="1" type="ORF">CCAP1982_LOCUS6482</name>
</gene>
<protein>
    <submittedName>
        <fullName evidence="1">(Mediterranean fruit fly) hypothetical protein</fullName>
    </submittedName>
</protein>